<dbReference type="Proteomes" id="UP000886014">
    <property type="component" value="Unassembled WGS sequence"/>
</dbReference>
<evidence type="ECO:0000256" key="3">
    <source>
        <dbReference type="ARBA" id="ARBA00022917"/>
    </source>
</evidence>
<dbReference type="InterPro" id="IPR036788">
    <property type="entry name" value="T_IF-3_C_sf"/>
</dbReference>
<dbReference type="PANTHER" id="PTHR10938">
    <property type="entry name" value="TRANSLATION INITIATION FACTOR IF-3"/>
    <property type="match status" value="1"/>
</dbReference>
<comment type="similarity">
    <text evidence="1">Belongs to the IF-3 family.</text>
</comment>
<dbReference type="GO" id="GO:0032790">
    <property type="term" value="P:ribosome disassembly"/>
    <property type="evidence" value="ECO:0007669"/>
    <property type="project" value="TreeGrafter"/>
</dbReference>
<dbReference type="EMBL" id="DRTV01000247">
    <property type="protein sequence ID" value="HHF58465.1"/>
    <property type="molecule type" value="Genomic_DNA"/>
</dbReference>
<dbReference type="GO" id="GO:0016020">
    <property type="term" value="C:membrane"/>
    <property type="evidence" value="ECO:0007669"/>
    <property type="project" value="TreeGrafter"/>
</dbReference>
<reference evidence="6" key="1">
    <citation type="journal article" date="2020" name="mSystems">
        <title>Genome- and Community-Level Interaction Insights into Carbon Utilization and Element Cycling Functions of Hydrothermarchaeota in Hydrothermal Sediment.</title>
        <authorList>
            <person name="Zhou Z."/>
            <person name="Liu Y."/>
            <person name="Xu W."/>
            <person name="Pan J."/>
            <person name="Luo Z.H."/>
            <person name="Li M."/>
        </authorList>
    </citation>
    <scope>NUCLEOTIDE SEQUENCE [LARGE SCALE GENOMIC DNA]</scope>
    <source>
        <strain evidence="6">HyVt-94</strain>
    </source>
</reference>
<dbReference type="GO" id="GO:0043022">
    <property type="term" value="F:ribosome binding"/>
    <property type="evidence" value="ECO:0007669"/>
    <property type="project" value="TreeGrafter"/>
</dbReference>
<evidence type="ECO:0000259" key="5">
    <source>
        <dbReference type="Pfam" id="PF00707"/>
    </source>
</evidence>
<comment type="caution">
    <text evidence="6">The sequence shown here is derived from an EMBL/GenBank/DDBJ whole genome shotgun (WGS) entry which is preliminary data.</text>
</comment>
<name>A0A7C5I4Y1_UNCW3</name>
<feature type="domain" description="Translation initiation factor 3 C-terminal" evidence="5">
    <location>
        <begin position="18"/>
        <end position="101"/>
    </location>
</feature>
<keyword evidence="3" id="KW-0648">Protein biosynthesis</keyword>
<organism evidence="6">
    <name type="scientific">candidate division WOR-3 bacterium</name>
    <dbReference type="NCBI Taxonomy" id="2052148"/>
    <lineage>
        <taxon>Bacteria</taxon>
        <taxon>Bacteria division WOR-3</taxon>
    </lineage>
</organism>
<evidence type="ECO:0000313" key="6">
    <source>
        <dbReference type="EMBL" id="HHF58465.1"/>
    </source>
</evidence>
<feature type="non-terminal residue" evidence="6">
    <location>
        <position position="1"/>
    </location>
</feature>
<proteinExistence type="inferred from homology"/>
<gene>
    <name evidence="6" type="primary">infC</name>
    <name evidence="6" type="ORF">ENL41_03470</name>
</gene>
<dbReference type="GO" id="GO:0003743">
    <property type="term" value="F:translation initiation factor activity"/>
    <property type="evidence" value="ECO:0007669"/>
    <property type="project" value="UniProtKB-UniRule"/>
</dbReference>
<evidence type="ECO:0000256" key="2">
    <source>
        <dbReference type="ARBA" id="ARBA00022540"/>
    </source>
</evidence>
<dbReference type="FunFam" id="3.30.110.10:FF:000001">
    <property type="entry name" value="Translation initiation factor IF-3"/>
    <property type="match status" value="1"/>
</dbReference>
<sequence>KYEERKKQKEAKKKQAGEVREISMGPRISEHDLGVKLKKVREFLGDGAKVKIRIFFKGRELAHPEYGEELIKKILEELKEEAQVEIPPKMDGRNLTCLLKPVKKN</sequence>
<dbReference type="PANTHER" id="PTHR10938:SF0">
    <property type="entry name" value="TRANSLATION INITIATION FACTOR IF-3, MITOCHONDRIAL"/>
    <property type="match status" value="1"/>
</dbReference>
<dbReference type="Gene3D" id="3.30.110.10">
    <property type="entry name" value="Translation initiation factor 3 (IF-3), C-terminal domain"/>
    <property type="match status" value="1"/>
</dbReference>
<evidence type="ECO:0000256" key="1">
    <source>
        <dbReference type="ARBA" id="ARBA00005439"/>
    </source>
</evidence>
<evidence type="ECO:0000256" key="4">
    <source>
        <dbReference type="NCBIfam" id="TIGR00168"/>
    </source>
</evidence>
<dbReference type="NCBIfam" id="TIGR00168">
    <property type="entry name" value="infC"/>
    <property type="match status" value="1"/>
</dbReference>
<dbReference type="SUPFAM" id="SSF55200">
    <property type="entry name" value="Translation initiation factor IF3, C-terminal domain"/>
    <property type="match status" value="1"/>
</dbReference>
<keyword evidence="2 6" id="KW-0396">Initiation factor</keyword>
<protein>
    <recommendedName>
        <fullName evidence="4">Translation initiation factor IF-3</fullName>
    </recommendedName>
</protein>
<accession>A0A7C5I4Y1</accession>
<dbReference type="Pfam" id="PF00707">
    <property type="entry name" value="IF3_C"/>
    <property type="match status" value="1"/>
</dbReference>
<dbReference type="GO" id="GO:0005829">
    <property type="term" value="C:cytosol"/>
    <property type="evidence" value="ECO:0007669"/>
    <property type="project" value="TreeGrafter"/>
</dbReference>
<dbReference type="InterPro" id="IPR019815">
    <property type="entry name" value="Translation_initiation_fac_3_C"/>
</dbReference>
<dbReference type="InterPro" id="IPR001288">
    <property type="entry name" value="Translation_initiation_fac_3"/>
</dbReference>
<dbReference type="AlphaFoldDB" id="A0A7C5I4Y1"/>